<reference evidence="2 3" key="1">
    <citation type="journal article" date="2019" name="Environ. Microbiol.">
        <title>Pelagiphages in the Podoviridae family integrate into host genomes.</title>
        <authorList>
            <person name="Zhao Y."/>
            <person name="Qin F."/>
            <person name="Zhang R."/>
            <person name="Giovannoni S.J."/>
            <person name="Zhang Z."/>
            <person name="Sun J."/>
            <person name="Du S."/>
            <person name="Rensing C."/>
        </authorList>
    </citation>
    <scope>NUCLEOTIDE SEQUENCE [LARGE SCALE GENOMIC DNA]</scope>
</reference>
<dbReference type="EMBL" id="MH598799">
    <property type="protein sequence ID" value="AXH71683.1"/>
    <property type="molecule type" value="Genomic_DNA"/>
</dbReference>
<dbReference type="InterPro" id="IPR029262">
    <property type="entry name" value="RPOL_N"/>
</dbReference>
<dbReference type="Proteomes" id="UP000320575">
    <property type="component" value="Segment"/>
</dbReference>
<dbReference type="Pfam" id="PF14700">
    <property type="entry name" value="RPOL_N"/>
    <property type="match status" value="1"/>
</dbReference>
<dbReference type="InterPro" id="IPR037159">
    <property type="entry name" value="RNA_POL_N_sf"/>
</dbReference>
<feature type="domain" description="DNA-directed RNA polymerase N-terminal" evidence="1">
    <location>
        <begin position="43"/>
        <end position="329"/>
    </location>
</feature>
<protein>
    <submittedName>
        <fullName evidence="2">RNA polymerase</fullName>
    </submittedName>
</protein>
<dbReference type="SUPFAM" id="SSF56672">
    <property type="entry name" value="DNA/RNA polymerases"/>
    <property type="match status" value="1"/>
</dbReference>
<keyword evidence="3" id="KW-1185">Reference proteome</keyword>
<dbReference type="SMART" id="SM01311">
    <property type="entry name" value="RPOL_N"/>
    <property type="match status" value="1"/>
</dbReference>
<name>A0A4Y1NU18_9CAUD</name>
<dbReference type="InterPro" id="IPR043502">
    <property type="entry name" value="DNA/RNA_pol_sf"/>
</dbReference>
<evidence type="ECO:0000313" key="2">
    <source>
        <dbReference type="EMBL" id="AXH71683.1"/>
    </source>
</evidence>
<organism evidence="2 3">
    <name type="scientific">Pelagibacter phage HTVC025P</name>
    <dbReference type="NCBI Taxonomy" id="2259657"/>
    <lineage>
        <taxon>Viruses</taxon>
        <taxon>Duplodnaviria</taxon>
        <taxon>Heunggongvirae</taxon>
        <taxon>Uroviricota</taxon>
        <taxon>Caudoviricetes</taxon>
        <taxon>Autographivirales</taxon>
        <taxon>Autographivirales incertae sedis</taxon>
        <taxon>Thoosavirus</taxon>
        <taxon>Thoosavirus HTVC025P</taxon>
    </lineage>
</organism>
<evidence type="ECO:0000259" key="1">
    <source>
        <dbReference type="SMART" id="SM01311"/>
    </source>
</evidence>
<accession>A0A4Y1NU18</accession>
<evidence type="ECO:0000313" key="3">
    <source>
        <dbReference type="Proteomes" id="UP000320575"/>
    </source>
</evidence>
<gene>
    <name evidence="2" type="ORF">P025_gp09</name>
</gene>
<proteinExistence type="predicted"/>
<dbReference type="Gene3D" id="1.10.1320.10">
    <property type="entry name" value="DNA-directed RNA polymerase, N-terminal domain"/>
    <property type="match status" value="1"/>
</dbReference>
<sequence>MSTENNLNQTQEKSLLQLQLEELVKVGVGGKFKNQSDYLEKIKEELEFEEAMLRGGIDRYRKSVNEAKYKHQESTTLYGLVYQQKYIVYLSEMINEDVKQMNNGSAGNYQTALKLICQCLPPTSFENGVFIDDRPMIWDSCSLIVLKNAIDGISDETTLNKLAIQIGTGLMHEARITKFKYDNYKEFKQVEKRLTGKNIPQNANRYQYKQKVWTYCMNKHQLAFDDWSKEGRLHLGVKMISYLEKLGLVRHQNRKLNKMKTVTYVEATPKIIEEIKNFNIRNEALFPKYLPMKMQPRDWESPFIGGYYGRKFNETNKAEDVAKSLYKNL</sequence>